<feature type="domain" description="C2H2-type" evidence="3">
    <location>
        <begin position="281"/>
        <end position="308"/>
    </location>
</feature>
<proteinExistence type="predicted"/>
<dbReference type="InterPro" id="IPR036236">
    <property type="entry name" value="Znf_C2H2_sf"/>
</dbReference>
<evidence type="ECO:0000259" key="3">
    <source>
        <dbReference type="PROSITE" id="PS50157"/>
    </source>
</evidence>
<name>A0AAQ3K092_9LILI</name>
<dbReference type="Proteomes" id="UP001327560">
    <property type="component" value="Chromosome 2"/>
</dbReference>
<keyword evidence="1" id="KW-0479">Metal-binding</keyword>
<feature type="domain" description="C2H2-type" evidence="3">
    <location>
        <begin position="14"/>
        <end position="41"/>
    </location>
</feature>
<keyword evidence="1" id="KW-0862">Zinc</keyword>
<evidence type="ECO:0000313" key="5">
    <source>
        <dbReference type="Proteomes" id="UP001327560"/>
    </source>
</evidence>
<keyword evidence="5" id="KW-1185">Reference proteome</keyword>
<evidence type="ECO:0000313" key="4">
    <source>
        <dbReference type="EMBL" id="WOK99664.1"/>
    </source>
</evidence>
<feature type="compositionally biased region" description="Basic and acidic residues" evidence="2">
    <location>
        <begin position="194"/>
        <end position="204"/>
    </location>
</feature>
<evidence type="ECO:0000256" key="1">
    <source>
        <dbReference type="PROSITE-ProRule" id="PRU00042"/>
    </source>
</evidence>
<dbReference type="Gene3D" id="3.30.160.60">
    <property type="entry name" value="Classic Zinc Finger"/>
    <property type="match status" value="2"/>
</dbReference>
<feature type="compositionally biased region" description="Low complexity" evidence="2">
    <location>
        <begin position="205"/>
        <end position="215"/>
    </location>
</feature>
<feature type="region of interest" description="Disordered" evidence="2">
    <location>
        <begin position="297"/>
        <end position="334"/>
    </location>
</feature>
<gene>
    <name evidence="4" type="ORF">Cni_G08376</name>
</gene>
<dbReference type="PROSITE" id="PS00028">
    <property type="entry name" value="ZINC_FINGER_C2H2_1"/>
    <property type="match status" value="4"/>
</dbReference>
<protein>
    <submittedName>
        <fullName evidence="4">Zinc finger protein ZAT9-like</fullName>
    </submittedName>
</protein>
<dbReference type="PANTHER" id="PTHR46869:SF6">
    <property type="entry name" value="C2H2-TYPE DOMAIN-CONTAINING PROTEIN"/>
    <property type="match status" value="1"/>
</dbReference>
<dbReference type="GO" id="GO:0008270">
    <property type="term" value="F:zinc ion binding"/>
    <property type="evidence" value="ECO:0007669"/>
    <property type="project" value="UniProtKB-KW"/>
</dbReference>
<feature type="region of interest" description="Disordered" evidence="2">
    <location>
        <begin position="116"/>
        <end position="137"/>
    </location>
</feature>
<dbReference type="AlphaFoldDB" id="A0AAQ3K092"/>
<dbReference type="EMBL" id="CP136891">
    <property type="protein sequence ID" value="WOK99664.1"/>
    <property type="molecule type" value="Genomic_DNA"/>
</dbReference>
<reference evidence="4 5" key="1">
    <citation type="submission" date="2023-10" db="EMBL/GenBank/DDBJ databases">
        <title>Chromosome-scale genome assembly provides insights into flower coloration mechanisms of Canna indica.</title>
        <authorList>
            <person name="Li C."/>
        </authorList>
    </citation>
    <scope>NUCLEOTIDE SEQUENCE [LARGE SCALE GENOMIC DNA]</scope>
    <source>
        <tissue evidence="4">Flower</tissue>
    </source>
</reference>
<feature type="region of interest" description="Disordered" evidence="2">
    <location>
        <begin position="194"/>
        <end position="225"/>
    </location>
</feature>
<feature type="domain" description="C2H2-type" evidence="3">
    <location>
        <begin position="358"/>
        <end position="380"/>
    </location>
</feature>
<keyword evidence="1" id="KW-0863">Zinc-finger</keyword>
<dbReference type="PROSITE" id="PS50157">
    <property type="entry name" value="ZINC_FINGER_C2H2_2"/>
    <property type="match status" value="3"/>
</dbReference>
<dbReference type="SUPFAM" id="SSF57667">
    <property type="entry name" value="beta-beta-alpha zinc fingers"/>
    <property type="match status" value="2"/>
</dbReference>
<dbReference type="Pfam" id="PF13912">
    <property type="entry name" value="zf-C2H2_6"/>
    <property type="match status" value="4"/>
</dbReference>
<evidence type="ECO:0000256" key="2">
    <source>
        <dbReference type="SAM" id="MobiDB-lite"/>
    </source>
</evidence>
<dbReference type="InterPro" id="IPR013087">
    <property type="entry name" value="Znf_C2H2_type"/>
</dbReference>
<accession>A0AAQ3K092</accession>
<dbReference type="SMART" id="SM00355">
    <property type="entry name" value="ZnF_C2H2"/>
    <property type="match status" value="4"/>
</dbReference>
<dbReference type="PANTHER" id="PTHR46869">
    <property type="entry name" value="C2H2-LIKE ZINC FINGER PROTEIN"/>
    <property type="match status" value="1"/>
</dbReference>
<feature type="compositionally biased region" description="Low complexity" evidence="2">
    <location>
        <begin position="313"/>
        <end position="328"/>
    </location>
</feature>
<organism evidence="4 5">
    <name type="scientific">Canna indica</name>
    <name type="common">Indian-shot</name>
    <dbReference type="NCBI Taxonomy" id="4628"/>
    <lineage>
        <taxon>Eukaryota</taxon>
        <taxon>Viridiplantae</taxon>
        <taxon>Streptophyta</taxon>
        <taxon>Embryophyta</taxon>
        <taxon>Tracheophyta</taxon>
        <taxon>Spermatophyta</taxon>
        <taxon>Magnoliopsida</taxon>
        <taxon>Liliopsida</taxon>
        <taxon>Zingiberales</taxon>
        <taxon>Cannaceae</taxon>
        <taxon>Canna</taxon>
    </lineage>
</organism>
<sequence length="450" mass="49010">MVGDPPLPSPSWMHRCKVCNKSFASGRSLGGHMRSHVNAAVVGDVDERPQSSYGLRENPKKTWRLSDAGYDDGEKCCVECGTEFSTWRALFGHLKCHPERSQSQSLRPALGVKEQLEKQPNSEITPVPHRRRRSKRMPFTAPCSLSGSDCEREKKDGAISLMMLSRDTRYWSGSRGTVKNSLVLEDRKGSELDDARNEVKKMESDSSNDLDGLGDCSKELGKGRTKKNDLNSLAAAEMGIKLQPVKIDPEVMESSDADESKLVRNHVDDPIPNVGEKRSRFECAACKKTFKSYQALGGHRASHKRMKGCPGINNSGRSSSSSKKTNSSVDPMATEESVVVQSEFSESSFASTKKNKEHECLICGKVFSSGQALGGHKRSHLVTSSDAQGNAASDTVIQEPPLKKAALLDLNLPATAAGDSNSTNGESAELKSWWVEGNLNHEASLGVISN</sequence>
<feature type="compositionally biased region" description="Basic and acidic residues" evidence="2">
    <location>
        <begin position="216"/>
        <end position="225"/>
    </location>
</feature>